<evidence type="ECO:0000313" key="11">
    <source>
        <dbReference type="EMBL" id="MDT0498209.1"/>
    </source>
</evidence>
<dbReference type="CDD" id="cd01136">
    <property type="entry name" value="ATPase_flagellum-secretory_path_III"/>
    <property type="match status" value="1"/>
</dbReference>
<evidence type="ECO:0000256" key="8">
    <source>
        <dbReference type="ARBA" id="ARBA00024382"/>
    </source>
</evidence>
<dbReference type="PANTHER" id="PTHR15184">
    <property type="entry name" value="ATP SYNTHASE"/>
    <property type="match status" value="1"/>
</dbReference>
<keyword evidence="4" id="KW-0547">Nucleotide-binding</keyword>
<evidence type="ECO:0000256" key="3">
    <source>
        <dbReference type="ARBA" id="ARBA00022490"/>
    </source>
</evidence>
<sequence>MSRVTLLDDPLIDALRRVDRLKRVGRVAEAYGTLIRASGVPAAIGDVCELRDPATGHVLSAEVVGVSRQQTLLTPLGPLEGVCANMEVHAVTGRASVTVGDGLLGRVLDAHGAPLDGGSAPHGSGTAPLHREAPNPMQRTPIHEALPTGVRAIDTTLSVGVGQRVGIFAAAGGGKSTLLGMLARGAASDVNVIVLVGERGREVREFIDDSLGSEGLRKSVVIVATSDRPALERSRAADVGTAIAEHFRDRGQRVLLLMDSVTRYARALRDVGLAVGEPPARRGFPPSVFSALPRLFERAGNNDRGSITAFYTVLLEDEDAGADPIGEEVRSILDGHVVLSRKLAAAAHYPAIDVLASASRVMSRVTDGAHRAAAAKLRAALAKYQDIELLLQLGEYKPGADHEADFAVERIGAIRALLRQGAADLSEHQSSLQQLQRLFA</sequence>
<protein>
    <recommendedName>
        <fullName evidence="8">protein-secreting ATPase</fullName>
        <ecNumber evidence="8">7.4.2.8</ecNumber>
    </recommendedName>
</protein>
<dbReference type="InterPro" id="IPR020003">
    <property type="entry name" value="ATPase_a/bsu_AS"/>
</dbReference>
<dbReference type="EMBL" id="JAVRIC010000018">
    <property type="protein sequence ID" value="MDT0498209.1"/>
    <property type="molecule type" value="Genomic_DNA"/>
</dbReference>
<evidence type="ECO:0000256" key="5">
    <source>
        <dbReference type="ARBA" id="ARBA00022840"/>
    </source>
</evidence>
<dbReference type="Proteomes" id="UP001254608">
    <property type="component" value="Unassembled WGS sequence"/>
</dbReference>
<evidence type="ECO:0000256" key="6">
    <source>
        <dbReference type="ARBA" id="ARBA00022927"/>
    </source>
</evidence>
<keyword evidence="2" id="KW-0813">Transport</keyword>
<evidence type="ECO:0000313" key="12">
    <source>
        <dbReference type="Proteomes" id="UP001254608"/>
    </source>
</evidence>
<dbReference type="EC" id="7.4.2.8" evidence="8"/>
<keyword evidence="12" id="KW-1185">Reference proteome</keyword>
<dbReference type="InterPro" id="IPR005714">
    <property type="entry name" value="ATPase_T3SS_FliI/YscN"/>
</dbReference>
<dbReference type="RefSeq" id="WP_311365575.1">
    <property type="nucleotide sequence ID" value="NZ_JAVRIC010000018.1"/>
</dbReference>
<dbReference type="Pfam" id="PF18269">
    <property type="entry name" value="T3SS_ATPase_C"/>
    <property type="match status" value="1"/>
</dbReference>
<proteinExistence type="predicted"/>
<accession>A0ABU2WKR5</accession>
<dbReference type="SMART" id="SM00382">
    <property type="entry name" value="AAA"/>
    <property type="match status" value="1"/>
</dbReference>
<keyword evidence="7" id="KW-1278">Translocase</keyword>
<evidence type="ECO:0000259" key="10">
    <source>
        <dbReference type="SMART" id="SM00382"/>
    </source>
</evidence>
<dbReference type="InterPro" id="IPR003593">
    <property type="entry name" value="AAA+_ATPase"/>
</dbReference>
<evidence type="ECO:0000256" key="1">
    <source>
        <dbReference type="ARBA" id="ARBA00004496"/>
    </source>
</evidence>
<comment type="subcellular location">
    <subcellularLocation>
        <location evidence="1">Cytoplasm</location>
    </subcellularLocation>
</comment>
<comment type="caution">
    <text evidence="11">The sequence shown here is derived from an EMBL/GenBank/DDBJ whole genome shotgun (WGS) entry which is preliminary data.</text>
</comment>
<organism evidence="11 12">
    <name type="scientific">Banduia mediterranea</name>
    <dbReference type="NCBI Taxonomy" id="3075609"/>
    <lineage>
        <taxon>Bacteria</taxon>
        <taxon>Pseudomonadati</taxon>
        <taxon>Pseudomonadota</taxon>
        <taxon>Gammaproteobacteria</taxon>
        <taxon>Nevskiales</taxon>
        <taxon>Algiphilaceae</taxon>
        <taxon>Banduia</taxon>
    </lineage>
</organism>
<dbReference type="Pfam" id="PF00006">
    <property type="entry name" value="ATP-synt_ab"/>
    <property type="match status" value="1"/>
</dbReference>
<dbReference type="NCBIfam" id="TIGR01026">
    <property type="entry name" value="fliI_yscN"/>
    <property type="match status" value="1"/>
</dbReference>
<dbReference type="InterPro" id="IPR027417">
    <property type="entry name" value="P-loop_NTPase"/>
</dbReference>
<evidence type="ECO:0000256" key="9">
    <source>
        <dbReference type="ARBA" id="ARBA00034006"/>
    </source>
</evidence>
<dbReference type="InterPro" id="IPR050053">
    <property type="entry name" value="ATPase_alpha/beta_chains"/>
</dbReference>
<keyword evidence="3" id="KW-0963">Cytoplasm</keyword>
<gene>
    <name evidence="11" type="ORF">RM530_12655</name>
</gene>
<dbReference type="PANTHER" id="PTHR15184:SF9">
    <property type="entry name" value="SPI-1 TYPE 3 SECRETION SYSTEM ATPASE"/>
    <property type="match status" value="1"/>
</dbReference>
<comment type="catalytic activity">
    <reaction evidence="9">
        <text>ATP + H2O + cellular proteinSide 1 = ADP + phosphate + cellular proteinSide 2.</text>
        <dbReference type="EC" id="7.4.2.8"/>
    </reaction>
</comment>
<dbReference type="SUPFAM" id="SSF52540">
    <property type="entry name" value="P-loop containing nucleoside triphosphate hydrolases"/>
    <property type="match status" value="1"/>
</dbReference>
<name>A0ABU2WKR5_9GAMM</name>
<evidence type="ECO:0000256" key="2">
    <source>
        <dbReference type="ARBA" id="ARBA00022448"/>
    </source>
</evidence>
<dbReference type="InterPro" id="IPR040627">
    <property type="entry name" value="T3SS_ATPase_C"/>
</dbReference>
<dbReference type="InterPro" id="IPR000194">
    <property type="entry name" value="ATPase_F1/V1/A1_a/bsu_nucl-bd"/>
</dbReference>
<keyword evidence="5" id="KW-0067">ATP-binding</keyword>
<feature type="domain" description="AAA+ ATPase" evidence="10">
    <location>
        <begin position="161"/>
        <end position="343"/>
    </location>
</feature>
<dbReference type="Gene3D" id="3.40.50.12240">
    <property type="match status" value="1"/>
</dbReference>
<evidence type="ECO:0000256" key="7">
    <source>
        <dbReference type="ARBA" id="ARBA00022967"/>
    </source>
</evidence>
<keyword evidence="6" id="KW-0653">Protein transport</keyword>
<evidence type="ECO:0000256" key="4">
    <source>
        <dbReference type="ARBA" id="ARBA00022741"/>
    </source>
</evidence>
<dbReference type="PROSITE" id="PS00152">
    <property type="entry name" value="ATPASE_ALPHA_BETA"/>
    <property type="match status" value="1"/>
</dbReference>
<reference evidence="11 12" key="1">
    <citation type="submission" date="2023-09" db="EMBL/GenBank/DDBJ databases">
        <authorList>
            <person name="Rey-Velasco X."/>
        </authorList>
    </citation>
    <scope>NUCLEOTIDE SEQUENCE [LARGE SCALE GENOMIC DNA]</scope>
    <source>
        <strain evidence="11 12">W345</strain>
    </source>
</reference>